<feature type="compositionally biased region" description="Polar residues" evidence="1">
    <location>
        <begin position="633"/>
        <end position="647"/>
    </location>
</feature>
<dbReference type="Proteomes" id="UP000696573">
    <property type="component" value="Unassembled WGS sequence"/>
</dbReference>
<name>A0A9N9VTY9_9HYPO</name>
<accession>A0A9N9VTY9</accession>
<dbReference type="AlphaFoldDB" id="A0A9N9VTY9"/>
<feature type="compositionally biased region" description="Polar residues" evidence="1">
    <location>
        <begin position="592"/>
        <end position="605"/>
    </location>
</feature>
<protein>
    <submittedName>
        <fullName evidence="2">Uncharacterized protein</fullName>
    </submittedName>
</protein>
<feature type="compositionally biased region" description="Polar residues" evidence="1">
    <location>
        <begin position="654"/>
        <end position="671"/>
    </location>
</feature>
<sequence length="752" mass="81949">MCFELVTHRTDCETRRISTLSVKQPEFAFDIYHPFEWPPNCHHYTEGRIGDVCCSHGNCCELSYREVCVYWVGHGEGIIKCRGFNRRLHLVVPSNGSNDEVDTQFRDPVDDAVRLTKEEEERLYQAQVAYIDAGVRVRTVLEDSGSAWITNVNPPYDWRTIINTGANGRLLLHFDAEERGWKRVCPTLKKEENPLQPEVMKDTESQYPYWYKVFKVPRSGNEGPPNVGPDGSSIGQTASARSYGQFASAQWYGQPAPAQSSASGAGGDGVAAADMVGGLINPPGRDQNGPVAEPVDESLLLGFLFESSEEYVPYSPSEGPTRIFSRSPGEGNDAVLEVDDEQGPPAAPAALGGLAPAAVLGDGLAGGNAQVPFGEVYGQVYGEAQAAVQALANPQWSVEQLSAMRDAIVQQPAETAPGVRVENDLVGIPVTGLVWLPAQGLLSRSIGDEYYAEFHLDNVDGRGHHREEDGMLRLPARILGRLLSNVPRDIPQANLPQVHLPQAHPLQAHPPQIHIPQANLPQANIRPEDIPWQSVEDENGDGPPMSPLTDPDATGGSGEGGSSTNTNTTRRPSDEGDSSTNTNTTRRPSGEGDSSTNTNITRRSGGNQGIDEPPSIHSPSYGPSPLPEPGNEANRSQHSGSLPSANHSILREGGNSQEGTTELLSDMSNGALQELENALDATRSSVPRKTRKRAAEEDHDEVEEEPTPPRPTGRQPAKRRRVETPVEEPVEEPVGEPRYRFRQRRKVNYKYK</sequence>
<feature type="compositionally biased region" description="Low complexity" evidence="1">
    <location>
        <begin position="578"/>
        <end position="587"/>
    </location>
</feature>
<dbReference type="OrthoDB" id="5152105at2759"/>
<feature type="region of interest" description="Disordered" evidence="1">
    <location>
        <begin position="532"/>
        <end position="752"/>
    </location>
</feature>
<evidence type="ECO:0000313" key="3">
    <source>
        <dbReference type="Proteomes" id="UP000696573"/>
    </source>
</evidence>
<dbReference type="EMBL" id="CABFNQ020000740">
    <property type="protein sequence ID" value="CAH0030132.1"/>
    <property type="molecule type" value="Genomic_DNA"/>
</dbReference>
<feature type="compositionally biased region" description="Acidic residues" evidence="1">
    <location>
        <begin position="725"/>
        <end position="734"/>
    </location>
</feature>
<gene>
    <name evidence="2" type="ORF">CRHIZ90672A_00003338</name>
</gene>
<comment type="caution">
    <text evidence="2">The sequence shown here is derived from an EMBL/GenBank/DDBJ whole genome shotgun (WGS) entry which is preliminary data.</text>
</comment>
<evidence type="ECO:0000313" key="2">
    <source>
        <dbReference type="EMBL" id="CAH0030132.1"/>
    </source>
</evidence>
<proteinExistence type="predicted"/>
<keyword evidence="3" id="KW-1185">Reference proteome</keyword>
<feature type="compositionally biased region" description="Acidic residues" evidence="1">
    <location>
        <begin position="697"/>
        <end position="706"/>
    </location>
</feature>
<evidence type="ECO:0000256" key="1">
    <source>
        <dbReference type="SAM" id="MobiDB-lite"/>
    </source>
</evidence>
<organism evidence="2 3">
    <name type="scientific">Clonostachys rhizophaga</name>
    <dbReference type="NCBI Taxonomy" id="160324"/>
    <lineage>
        <taxon>Eukaryota</taxon>
        <taxon>Fungi</taxon>
        <taxon>Dikarya</taxon>
        <taxon>Ascomycota</taxon>
        <taxon>Pezizomycotina</taxon>
        <taxon>Sordariomycetes</taxon>
        <taxon>Hypocreomycetidae</taxon>
        <taxon>Hypocreales</taxon>
        <taxon>Bionectriaceae</taxon>
        <taxon>Clonostachys</taxon>
    </lineage>
</organism>
<feature type="compositionally biased region" description="Basic residues" evidence="1">
    <location>
        <begin position="740"/>
        <end position="752"/>
    </location>
</feature>
<reference evidence="2" key="1">
    <citation type="submission" date="2021-10" db="EMBL/GenBank/DDBJ databases">
        <authorList>
            <person name="Piombo E."/>
        </authorList>
    </citation>
    <scope>NUCLEOTIDE SEQUENCE</scope>
</reference>